<reference evidence="2" key="1">
    <citation type="submission" date="2017-02" db="UniProtKB">
        <authorList>
            <consortium name="WormBaseParasite"/>
        </authorList>
    </citation>
    <scope>IDENTIFICATION</scope>
</reference>
<dbReference type="AlphaFoldDB" id="A0A0R3RK31"/>
<sequence>MAKTENGQYTTISVNSFCENFSAHYGECKKGTINNI</sequence>
<name>A0A0R3RK31_9BILA</name>
<dbReference type="Proteomes" id="UP000050640">
    <property type="component" value="Unplaced"/>
</dbReference>
<evidence type="ECO:0000313" key="2">
    <source>
        <dbReference type="WBParaSite" id="EEL_0000184001-mRNA-1"/>
    </source>
</evidence>
<dbReference type="WBParaSite" id="EEL_0000184001-mRNA-1">
    <property type="protein sequence ID" value="EEL_0000184001-mRNA-1"/>
    <property type="gene ID" value="EEL_0000184001"/>
</dbReference>
<accession>A0A0R3RK31</accession>
<proteinExistence type="predicted"/>
<keyword evidence="1" id="KW-1185">Reference proteome</keyword>
<evidence type="ECO:0000313" key="1">
    <source>
        <dbReference type="Proteomes" id="UP000050640"/>
    </source>
</evidence>
<protein>
    <submittedName>
        <fullName evidence="2">Transposase</fullName>
    </submittedName>
</protein>
<organism evidence="1 2">
    <name type="scientific">Elaeophora elaphi</name>
    <dbReference type="NCBI Taxonomy" id="1147741"/>
    <lineage>
        <taxon>Eukaryota</taxon>
        <taxon>Metazoa</taxon>
        <taxon>Ecdysozoa</taxon>
        <taxon>Nematoda</taxon>
        <taxon>Chromadorea</taxon>
        <taxon>Rhabditida</taxon>
        <taxon>Spirurina</taxon>
        <taxon>Spiruromorpha</taxon>
        <taxon>Filarioidea</taxon>
        <taxon>Onchocercidae</taxon>
        <taxon>Elaeophora</taxon>
    </lineage>
</organism>